<evidence type="ECO:0000256" key="5">
    <source>
        <dbReference type="PIRNR" id="PIRNR005536"/>
    </source>
</evidence>
<evidence type="ECO:0000256" key="4">
    <source>
        <dbReference type="ARBA" id="ARBA00023295"/>
    </source>
</evidence>
<dbReference type="Pfam" id="PF02065">
    <property type="entry name" value="Melibiase"/>
    <property type="match status" value="1"/>
</dbReference>
<organism evidence="9 10">
    <name type="scientific">Candidatus Fusicatenibacter merdavium</name>
    <dbReference type="NCBI Taxonomy" id="2838600"/>
    <lineage>
        <taxon>Bacteria</taxon>
        <taxon>Bacillati</taxon>
        <taxon>Bacillota</taxon>
        <taxon>Clostridia</taxon>
        <taxon>Lachnospirales</taxon>
        <taxon>Lachnospiraceae</taxon>
        <taxon>Fusicatenibacter</taxon>
    </lineage>
</organism>
<dbReference type="InterPro" id="IPR000111">
    <property type="entry name" value="Glyco_hydro_27/36_CS"/>
</dbReference>
<evidence type="ECO:0000256" key="2">
    <source>
        <dbReference type="ARBA" id="ARBA00012755"/>
    </source>
</evidence>
<dbReference type="SUPFAM" id="SSF51445">
    <property type="entry name" value="(Trans)glycosidases"/>
    <property type="match status" value="1"/>
</dbReference>
<dbReference type="InterPro" id="IPR031704">
    <property type="entry name" value="Glyco_hydro_36_N"/>
</dbReference>
<gene>
    <name evidence="9" type="ORF">H9734_01305</name>
</gene>
<comment type="catalytic activity">
    <reaction evidence="1 5">
        <text>Hydrolysis of terminal, non-reducing alpha-D-galactose residues in alpha-D-galactosides, including galactose oligosaccharides, galactomannans and galactolipids.</text>
        <dbReference type="EC" id="3.2.1.22"/>
    </reaction>
</comment>
<dbReference type="InterPro" id="IPR050985">
    <property type="entry name" value="Alpha-glycosidase_related"/>
</dbReference>
<evidence type="ECO:0000256" key="1">
    <source>
        <dbReference type="ARBA" id="ARBA00001255"/>
    </source>
</evidence>
<feature type="domain" description="Glycosyl hydrolase family 36 C-terminal" evidence="7">
    <location>
        <begin position="653"/>
        <end position="724"/>
    </location>
</feature>
<comment type="caution">
    <text evidence="9">The sequence shown here is derived from an EMBL/GenBank/DDBJ whole genome shotgun (WGS) entry which is preliminary data.</text>
</comment>
<accession>A0A9D1XB33</accession>
<dbReference type="CDD" id="cd14791">
    <property type="entry name" value="GH36"/>
    <property type="match status" value="1"/>
</dbReference>
<feature type="active site" description="Proton donor" evidence="6">
    <location>
        <position position="551"/>
    </location>
</feature>
<keyword evidence="4 5" id="KW-0326">Glycosidase</keyword>
<dbReference type="EMBL" id="DXEK01000018">
    <property type="protein sequence ID" value="HIX76224.1"/>
    <property type="molecule type" value="Genomic_DNA"/>
</dbReference>
<dbReference type="PROSITE" id="PS00512">
    <property type="entry name" value="ALPHA_GALACTOSIDASE"/>
    <property type="match status" value="1"/>
</dbReference>
<dbReference type="Gene3D" id="2.60.40.1180">
    <property type="entry name" value="Golgi alpha-mannosidase II"/>
    <property type="match status" value="1"/>
</dbReference>
<dbReference type="PRINTS" id="PR00743">
    <property type="entry name" value="GLHYDRLASE36"/>
</dbReference>
<dbReference type="GO" id="GO:0004557">
    <property type="term" value="F:alpha-galactosidase activity"/>
    <property type="evidence" value="ECO:0007669"/>
    <property type="project" value="UniProtKB-UniRule"/>
</dbReference>
<dbReference type="PANTHER" id="PTHR43053">
    <property type="entry name" value="GLYCOSIDASE FAMILY 31"/>
    <property type="match status" value="1"/>
</dbReference>
<sequence length="730" mass="84198">MAVIYQEKSGLFTLQTKTTTYQMKVDKYGVLLHTYYGPKTDASDYSYLIMPADRGYSGQPGDVQDERTYSLDFYPREYPVYGNGDYRIVGMKANLKGQVPALDLRYHSSRVMKGKYRLEGLPSMFAEEGEDGVDTLEVVLKDRYEDLYVHLLYGVYEEDDVITRAVRVENCTGQAVELKRVMSMSVDFTERGFELVHFYGKHAMERQMERQALPHGITEISSRRGTSSHHHNPFVVLTRKDTTEDHGECCGFAFVYSGSFKAQIEVDQIHQTRLTMGINDEEFCWKLEDQESFIAPEVCMVYSEEGFTGMSRRFQKAFYRRLIRSPWKDRMRPILVNNWEATYFDFDREKLMKIARQASELGLDMLVLDDGWFGKRNNDNCGLGDWVVNEDKLGCSMKELVQEVNDLGLSFGLWFEPEMVSEDSDLYREHPDFAFQIPGRSPVRSRNQLVLDISRKDVREYVEERMFRVLDEANIVYVKWDMNRSIENVYSALLPEGSQGEILHRYVLGLYEMMEHLLERYPNLLLEGCSGGGGRFDAGMLYYAPQIWCSDNTDAVERLKIQYGTSFAYPMSSISAHVSVCPNHQNGRVTPFKTRGICAMQGAFGYELDLSKLSDEDKEEVRRQVKFYRENYQVIQSGDYYRITSPWENHDVTAWSYVAQDASKAILAAVFTDLHGNPVAERVRWRGLDEKAVYEIDGREYTGAALMHGGYLLPVPQCNYDSCMLVAVRK</sequence>
<evidence type="ECO:0000256" key="6">
    <source>
        <dbReference type="PIRSR" id="PIRSR005536-1"/>
    </source>
</evidence>
<dbReference type="InterPro" id="IPR038417">
    <property type="entry name" value="Alpga-gal_N_sf"/>
</dbReference>
<dbReference type="EC" id="3.2.1.22" evidence="2 5"/>
<evidence type="ECO:0000259" key="8">
    <source>
        <dbReference type="Pfam" id="PF16875"/>
    </source>
</evidence>
<comment type="similarity">
    <text evidence="5">Belongs to the glycosyl hydrolase.</text>
</comment>
<keyword evidence="3 5" id="KW-0378">Hydrolase</keyword>
<evidence type="ECO:0000256" key="3">
    <source>
        <dbReference type="ARBA" id="ARBA00022801"/>
    </source>
</evidence>
<dbReference type="InterPro" id="IPR013780">
    <property type="entry name" value="Glyco_hydro_b"/>
</dbReference>
<dbReference type="FunFam" id="3.20.20.70:FF:000118">
    <property type="entry name" value="Alpha-galactosidase"/>
    <property type="match status" value="1"/>
</dbReference>
<dbReference type="Pfam" id="PF16874">
    <property type="entry name" value="Glyco_hydro_36C"/>
    <property type="match status" value="1"/>
</dbReference>
<evidence type="ECO:0000313" key="9">
    <source>
        <dbReference type="EMBL" id="HIX76224.1"/>
    </source>
</evidence>
<dbReference type="InterPro" id="IPR017853">
    <property type="entry name" value="GH"/>
</dbReference>
<dbReference type="InterPro" id="IPR013785">
    <property type="entry name" value="Aldolase_TIM"/>
</dbReference>
<reference evidence="9" key="1">
    <citation type="journal article" date="2021" name="PeerJ">
        <title>Extensive microbial diversity within the chicken gut microbiome revealed by metagenomics and culture.</title>
        <authorList>
            <person name="Gilroy R."/>
            <person name="Ravi A."/>
            <person name="Getino M."/>
            <person name="Pursley I."/>
            <person name="Horton D.L."/>
            <person name="Alikhan N.F."/>
            <person name="Baker D."/>
            <person name="Gharbi K."/>
            <person name="Hall N."/>
            <person name="Watson M."/>
            <person name="Adriaenssens E.M."/>
            <person name="Foster-Nyarko E."/>
            <person name="Jarju S."/>
            <person name="Secka A."/>
            <person name="Antonio M."/>
            <person name="Oren A."/>
            <person name="Chaudhuri R.R."/>
            <person name="La Ragione R."/>
            <person name="Hildebrand F."/>
            <person name="Pallen M.J."/>
        </authorList>
    </citation>
    <scope>NUCLEOTIDE SEQUENCE</scope>
    <source>
        <strain evidence="9">CHK183-1962</strain>
    </source>
</reference>
<dbReference type="PIRSF" id="PIRSF005536">
    <property type="entry name" value="Agal"/>
    <property type="match status" value="1"/>
</dbReference>
<feature type="domain" description="Glycosyl hydrolase family 36 N-terminal" evidence="8">
    <location>
        <begin position="30"/>
        <end position="288"/>
    </location>
</feature>
<dbReference type="InterPro" id="IPR031705">
    <property type="entry name" value="Glyco_hydro_36_C"/>
</dbReference>
<dbReference type="InterPro" id="IPR002252">
    <property type="entry name" value="Glyco_hydro_36"/>
</dbReference>
<dbReference type="PANTHER" id="PTHR43053:SF3">
    <property type="entry name" value="ALPHA-GALACTOSIDASE C-RELATED"/>
    <property type="match status" value="1"/>
</dbReference>
<dbReference type="Pfam" id="PF16875">
    <property type="entry name" value="Glyco_hydro_36N"/>
    <property type="match status" value="1"/>
</dbReference>
<dbReference type="Gene3D" id="3.20.20.70">
    <property type="entry name" value="Aldolase class I"/>
    <property type="match status" value="1"/>
</dbReference>
<dbReference type="Proteomes" id="UP000886890">
    <property type="component" value="Unassembled WGS sequence"/>
</dbReference>
<dbReference type="GO" id="GO:0016052">
    <property type="term" value="P:carbohydrate catabolic process"/>
    <property type="evidence" value="ECO:0007669"/>
    <property type="project" value="InterPro"/>
</dbReference>
<name>A0A9D1XB33_9FIRM</name>
<protein>
    <recommendedName>
        <fullName evidence="2 5">Alpha-galactosidase</fullName>
        <ecNumber evidence="2 5">3.2.1.22</ecNumber>
    </recommendedName>
</protein>
<dbReference type="Gene3D" id="2.70.98.60">
    <property type="entry name" value="alpha-galactosidase from lactobacil brevis"/>
    <property type="match status" value="1"/>
</dbReference>
<proteinExistence type="inferred from homology"/>
<evidence type="ECO:0000259" key="7">
    <source>
        <dbReference type="Pfam" id="PF16874"/>
    </source>
</evidence>
<evidence type="ECO:0000313" key="10">
    <source>
        <dbReference type="Proteomes" id="UP000886890"/>
    </source>
</evidence>
<reference evidence="9" key="2">
    <citation type="submission" date="2021-04" db="EMBL/GenBank/DDBJ databases">
        <authorList>
            <person name="Gilroy R."/>
        </authorList>
    </citation>
    <scope>NUCLEOTIDE SEQUENCE</scope>
    <source>
        <strain evidence="9">CHK183-1962</strain>
    </source>
</reference>
<dbReference type="AlphaFoldDB" id="A0A9D1XB33"/>
<feature type="active site" description="Nucleophile" evidence="6">
    <location>
        <position position="481"/>
    </location>
</feature>